<feature type="transmembrane region" description="Helical" evidence="1">
    <location>
        <begin position="69"/>
        <end position="89"/>
    </location>
</feature>
<feature type="transmembrane region" description="Helical" evidence="1">
    <location>
        <begin position="124"/>
        <end position="143"/>
    </location>
</feature>
<dbReference type="EMBL" id="JBEPMB010000001">
    <property type="protein sequence ID" value="MET3613149.1"/>
    <property type="molecule type" value="Genomic_DNA"/>
</dbReference>
<feature type="transmembrane region" description="Helical" evidence="1">
    <location>
        <begin position="44"/>
        <end position="63"/>
    </location>
</feature>
<sequence>MPVQELPIHEVAALVGALLWAVTGILATVPVNHLGAYTFSRYRMTAVLVMLAIYLSATGKWHWLEGWQLAPVLLSGLAGIFIGDVVLFATLARMGPRRTSILFAMHAPLSILLGWLFLGEALTPLALTGACVAFAGVLLAIVFGKRRAQLHHWESIKGPLWQGVALGLLAAVGQAAGSIMARPVMETGIDPFLVSFYRVGISIIAFNLFRLAPLEMIVPKGPLTPKIAAYTALVGFVGMMLGMTLILYALAGGKVGIVSTLAATAPALQLPLIWLKTREAPAPGAWVGAFLVVIGSALIFSR</sequence>
<evidence type="ECO:0000256" key="1">
    <source>
        <dbReference type="SAM" id="Phobius"/>
    </source>
</evidence>
<dbReference type="Pfam" id="PF00892">
    <property type="entry name" value="EamA"/>
    <property type="match status" value="2"/>
</dbReference>
<keyword evidence="1" id="KW-0472">Membrane</keyword>
<evidence type="ECO:0000259" key="2">
    <source>
        <dbReference type="Pfam" id="PF00892"/>
    </source>
</evidence>
<comment type="caution">
    <text evidence="3">The sequence shown here is derived from an EMBL/GenBank/DDBJ whole genome shotgun (WGS) entry which is preliminary data.</text>
</comment>
<dbReference type="SUPFAM" id="SSF103481">
    <property type="entry name" value="Multidrug resistance efflux transporter EmrE"/>
    <property type="match status" value="2"/>
</dbReference>
<evidence type="ECO:0000313" key="4">
    <source>
        <dbReference type="Proteomes" id="UP001549047"/>
    </source>
</evidence>
<feature type="transmembrane region" description="Helical" evidence="1">
    <location>
        <begin position="230"/>
        <end position="251"/>
    </location>
</feature>
<dbReference type="Proteomes" id="UP001549047">
    <property type="component" value="Unassembled WGS sequence"/>
</dbReference>
<dbReference type="PANTHER" id="PTHR22911">
    <property type="entry name" value="ACYL-MALONYL CONDENSING ENZYME-RELATED"/>
    <property type="match status" value="1"/>
</dbReference>
<feature type="domain" description="EamA" evidence="2">
    <location>
        <begin position="162"/>
        <end position="300"/>
    </location>
</feature>
<organism evidence="3 4">
    <name type="scientific">Rhizobium aquaticum</name>
    <dbReference type="NCBI Taxonomy" id="1549636"/>
    <lineage>
        <taxon>Bacteria</taxon>
        <taxon>Pseudomonadati</taxon>
        <taxon>Pseudomonadota</taxon>
        <taxon>Alphaproteobacteria</taxon>
        <taxon>Hyphomicrobiales</taxon>
        <taxon>Rhizobiaceae</taxon>
        <taxon>Rhizobium/Agrobacterium group</taxon>
        <taxon>Rhizobium</taxon>
    </lineage>
</organism>
<feature type="transmembrane region" description="Helical" evidence="1">
    <location>
        <begin position="101"/>
        <end position="118"/>
    </location>
</feature>
<feature type="transmembrane region" description="Helical" evidence="1">
    <location>
        <begin position="12"/>
        <end position="32"/>
    </location>
</feature>
<evidence type="ECO:0000313" key="3">
    <source>
        <dbReference type="EMBL" id="MET3613149.1"/>
    </source>
</evidence>
<name>A0ABV2IZR9_9HYPH</name>
<protein>
    <submittedName>
        <fullName evidence="3">Drug/metabolite transporter (DMT)-like permease</fullName>
    </submittedName>
</protein>
<reference evidence="3 4" key="1">
    <citation type="submission" date="2024-06" db="EMBL/GenBank/DDBJ databases">
        <title>Genomic Encyclopedia of Type Strains, Phase IV (KMG-IV): sequencing the most valuable type-strain genomes for metagenomic binning, comparative biology and taxonomic classification.</title>
        <authorList>
            <person name="Goeker M."/>
        </authorList>
    </citation>
    <scope>NUCLEOTIDE SEQUENCE [LARGE SCALE GENOMIC DNA]</scope>
    <source>
        <strain evidence="3 4">DSM 29780</strain>
    </source>
</reference>
<keyword evidence="4" id="KW-1185">Reference proteome</keyword>
<dbReference type="PANTHER" id="PTHR22911:SF137">
    <property type="entry name" value="SOLUTE CARRIER FAMILY 35 MEMBER G2-RELATED"/>
    <property type="match status" value="1"/>
</dbReference>
<keyword evidence="1" id="KW-1133">Transmembrane helix</keyword>
<gene>
    <name evidence="3" type="ORF">ABID16_001454</name>
</gene>
<keyword evidence="1" id="KW-0812">Transmembrane</keyword>
<feature type="domain" description="EamA" evidence="2">
    <location>
        <begin position="11"/>
        <end position="141"/>
    </location>
</feature>
<feature type="transmembrane region" description="Helical" evidence="1">
    <location>
        <begin position="191"/>
        <end position="209"/>
    </location>
</feature>
<proteinExistence type="predicted"/>
<dbReference type="InterPro" id="IPR000620">
    <property type="entry name" value="EamA_dom"/>
</dbReference>
<accession>A0ABV2IZR9</accession>
<dbReference type="InterPro" id="IPR037185">
    <property type="entry name" value="EmrE-like"/>
</dbReference>
<feature type="transmembrane region" description="Helical" evidence="1">
    <location>
        <begin position="257"/>
        <end position="275"/>
    </location>
</feature>
<feature type="transmembrane region" description="Helical" evidence="1">
    <location>
        <begin position="282"/>
        <end position="300"/>
    </location>
</feature>